<comment type="caution">
    <text evidence="2">The sequence shown here is derived from an EMBL/GenBank/DDBJ whole genome shotgun (WGS) entry which is preliminary data.</text>
</comment>
<keyword evidence="1" id="KW-0472">Membrane</keyword>
<feature type="transmembrane region" description="Helical" evidence="1">
    <location>
        <begin position="32"/>
        <end position="53"/>
    </location>
</feature>
<gene>
    <name evidence="2" type="ORF">SPARVUS_LOCUS7015931</name>
</gene>
<sequence>PTRAPFAAVAVNHRVPPGDSPLVPSDYLRRGGGLLCLLTVLLSVGSGTLLWMASSVLTVKHQHTTPQ</sequence>
<dbReference type="EMBL" id="CATNWA010014278">
    <property type="protein sequence ID" value="CAI9569899.1"/>
    <property type="molecule type" value="Genomic_DNA"/>
</dbReference>
<keyword evidence="3" id="KW-1185">Reference proteome</keyword>
<organism evidence="2 3">
    <name type="scientific">Staurois parvus</name>
    <dbReference type="NCBI Taxonomy" id="386267"/>
    <lineage>
        <taxon>Eukaryota</taxon>
        <taxon>Metazoa</taxon>
        <taxon>Chordata</taxon>
        <taxon>Craniata</taxon>
        <taxon>Vertebrata</taxon>
        <taxon>Euteleostomi</taxon>
        <taxon>Amphibia</taxon>
        <taxon>Batrachia</taxon>
        <taxon>Anura</taxon>
        <taxon>Neobatrachia</taxon>
        <taxon>Ranoidea</taxon>
        <taxon>Ranidae</taxon>
        <taxon>Staurois</taxon>
    </lineage>
</organism>
<keyword evidence="1" id="KW-0812">Transmembrane</keyword>
<keyword evidence="1" id="KW-1133">Transmembrane helix</keyword>
<evidence type="ECO:0000313" key="2">
    <source>
        <dbReference type="EMBL" id="CAI9569899.1"/>
    </source>
</evidence>
<protein>
    <submittedName>
        <fullName evidence="2">Uncharacterized protein</fullName>
    </submittedName>
</protein>
<accession>A0ABN9DD64</accession>
<evidence type="ECO:0000256" key="1">
    <source>
        <dbReference type="SAM" id="Phobius"/>
    </source>
</evidence>
<name>A0ABN9DD64_9NEOB</name>
<dbReference type="Proteomes" id="UP001162483">
    <property type="component" value="Unassembled WGS sequence"/>
</dbReference>
<evidence type="ECO:0000313" key="3">
    <source>
        <dbReference type="Proteomes" id="UP001162483"/>
    </source>
</evidence>
<feature type="non-terminal residue" evidence="2">
    <location>
        <position position="1"/>
    </location>
</feature>
<reference evidence="2" key="1">
    <citation type="submission" date="2023-05" db="EMBL/GenBank/DDBJ databases">
        <authorList>
            <person name="Stuckert A."/>
        </authorList>
    </citation>
    <scope>NUCLEOTIDE SEQUENCE</scope>
</reference>
<proteinExistence type="predicted"/>